<organism evidence="3 4">
    <name type="scientific">Mycolicibacterium arabiense</name>
    <dbReference type="NCBI Taxonomy" id="1286181"/>
    <lineage>
        <taxon>Bacteria</taxon>
        <taxon>Bacillati</taxon>
        <taxon>Actinomycetota</taxon>
        <taxon>Actinomycetes</taxon>
        <taxon>Mycobacteriales</taxon>
        <taxon>Mycobacteriaceae</taxon>
        <taxon>Mycolicibacterium</taxon>
    </lineage>
</organism>
<sequence>MSYRQWGNLQSVSGLLRAVRQQRGMTLDELAAGTGLTKSYLSKVERGQSVPSIAAALKISRTLDVDVARLFSDDQEAGTLSVERAADRGGERQHAVAADMLGKAMSPFVVRPGRQFVRHTHPSHPGQEFLFVHEGTVELNHDGRIIRLDEGDCAYFDAAAPHKLRQIGDRDAAVIVVTYHAPGAARGGAKSQAGARHAGVD</sequence>
<dbReference type="Gene3D" id="2.60.120.10">
    <property type="entry name" value="Jelly Rolls"/>
    <property type="match status" value="1"/>
</dbReference>
<dbReference type="InterPro" id="IPR001387">
    <property type="entry name" value="Cro/C1-type_HTH"/>
</dbReference>
<dbReference type="AlphaFoldDB" id="A0A7I7S0V3"/>
<dbReference type="Pfam" id="PF07883">
    <property type="entry name" value="Cupin_2"/>
    <property type="match status" value="1"/>
</dbReference>
<dbReference type="CDD" id="cd02209">
    <property type="entry name" value="cupin_XRE_C"/>
    <property type="match status" value="1"/>
</dbReference>
<dbReference type="GO" id="GO:0003677">
    <property type="term" value="F:DNA binding"/>
    <property type="evidence" value="ECO:0007669"/>
    <property type="project" value="UniProtKB-KW"/>
</dbReference>
<dbReference type="Gene3D" id="1.10.260.40">
    <property type="entry name" value="lambda repressor-like DNA-binding domains"/>
    <property type="match status" value="1"/>
</dbReference>
<geneLocation type="plasmid" evidence="4">
    <name>pjcm18538 dna</name>
</geneLocation>
<dbReference type="PANTHER" id="PTHR46797">
    <property type="entry name" value="HTH-TYPE TRANSCRIPTIONAL REGULATOR"/>
    <property type="match status" value="1"/>
</dbReference>
<dbReference type="InterPro" id="IPR011051">
    <property type="entry name" value="RmlC_Cupin_sf"/>
</dbReference>
<dbReference type="EMBL" id="AP022593">
    <property type="protein sequence ID" value="BBY50528.1"/>
    <property type="molecule type" value="Genomic_DNA"/>
</dbReference>
<evidence type="ECO:0000313" key="4">
    <source>
        <dbReference type="Proteomes" id="UP000467428"/>
    </source>
</evidence>
<dbReference type="PROSITE" id="PS50943">
    <property type="entry name" value="HTH_CROC1"/>
    <property type="match status" value="1"/>
</dbReference>
<dbReference type="GO" id="GO:0005829">
    <property type="term" value="C:cytosol"/>
    <property type="evidence" value="ECO:0007669"/>
    <property type="project" value="TreeGrafter"/>
</dbReference>
<proteinExistence type="predicted"/>
<dbReference type="Proteomes" id="UP000467428">
    <property type="component" value="Chromosome"/>
</dbReference>
<dbReference type="InterPro" id="IPR050807">
    <property type="entry name" value="TransReg_Diox_bact_type"/>
</dbReference>
<protein>
    <submittedName>
        <fullName evidence="3">Putative transcription regulator protein</fullName>
    </submittedName>
</protein>
<evidence type="ECO:0000313" key="3">
    <source>
        <dbReference type="EMBL" id="BBY50528.1"/>
    </source>
</evidence>
<evidence type="ECO:0000256" key="1">
    <source>
        <dbReference type="ARBA" id="ARBA00023125"/>
    </source>
</evidence>
<dbReference type="SUPFAM" id="SSF51182">
    <property type="entry name" value="RmlC-like cupins"/>
    <property type="match status" value="1"/>
</dbReference>
<accession>A0A7I7S0V3</accession>
<keyword evidence="4" id="KW-1185">Reference proteome</keyword>
<name>A0A7I7S0V3_9MYCO</name>
<dbReference type="InterPro" id="IPR014710">
    <property type="entry name" value="RmlC-like_jellyroll"/>
</dbReference>
<dbReference type="InterPro" id="IPR013096">
    <property type="entry name" value="Cupin_2"/>
</dbReference>
<dbReference type="Pfam" id="PF01381">
    <property type="entry name" value="HTH_3"/>
    <property type="match status" value="1"/>
</dbReference>
<dbReference type="SMART" id="SM00530">
    <property type="entry name" value="HTH_XRE"/>
    <property type="match status" value="1"/>
</dbReference>
<feature type="domain" description="HTH cro/C1-type" evidence="2">
    <location>
        <begin position="16"/>
        <end position="70"/>
    </location>
</feature>
<dbReference type="GO" id="GO:0003700">
    <property type="term" value="F:DNA-binding transcription factor activity"/>
    <property type="evidence" value="ECO:0007669"/>
    <property type="project" value="TreeGrafter"/>
</dbReference>
<dbReference type="KEGG" id="marz:MARA_39960"/>
<evidence type="ECO:0000259" key="2">
    <source>
        <dbReference type="PROSITE" id="PS50943"/>
    </source>
</evidence>
<dbReference type="PANTHER" id="PTHR46797:SF1">
    <property type="entry name" value="METHYLPHOSPHONATE SYNTHASE"/>
    <property type="match status" value="1"/>
</dbReference>
<dbReference type="InterPro" id="IPR010982">
    <property type="entry name" value="Lambda_DNA-bd_dom_sf"/>
</dbReference>
<keyword evidence="1" id="KW-0238">DNA-binding</keyword>
<dbReference type="SUPFAM" id="SSF47413">
    <property type="entry name" value="lambda repressor-like DNA-binding domains"/>
    <property type="match status" value="1"/>
</dbReference>
<gene>
    <name evidence="3" type="ORF">MARA_39960</name>
</gene>
<reference evidence="3 4" key="1">
    <citation type="journal article" date="2019" name="Emerg. Microbes Infect.">
        <title>Comprehensive subspecies identification of 175 nontuberculous mycobacteria species based on 7547 genomic profiles.</title>
        <authorList>
            <person name="Matsumoto Y."/>
            <person name="Kinjo T."/>
            <person name="Motooka D."/>
            <person name="Nabeya D."/>
            <person name="Jung N."/>
            <person name="Uechi K."/>
            <person name="Horii T."/>
            <person name="Iida T."/>
            <person name="Fujita J."/>
            <person name="Nakamura S."/>
        </authorList>
    </citation>
    <scope>NUCLEOTIDE SEQUENCE [LARGE SCALE GENOMIC DNA]</scope>
    <source>
        <strain evidence="3 4">JCM 18538</strain>
    </source>
</reference>
<dbReference type="CDD" id="cd00093">
    <property type="entry name" value="HTH_XRE"/>
    <property type="match status" value="1"/>
</dbReference>